<dbReference type="KEGG" id="tca:103315178"/>
<dbReference type="GO" id="GO:0000915">
    <property type="term" value="P:actomyosin contractile ring assembly"/>
    <property type="evidence" value="ECO:0000318"/>
    <property type="project" value="GO_Central"/>
</dbReference>
<keyword evidence="4" id="KW-1185">Reference proteome</keyword>
<evidence type="ECO:0000259" key="2">
    <source>
        <dbReference type="PROSITE" id="PS50003"/>
    </source>
</evidence>
<dbReference type="InterPro" id="IPR012966">
    <property type="entry name" value="AHD"/>
</dbReference>
<accession>A0A139WMH2</accession>
<dbReference type="PANTHER" id="PTHR21538">
    <property type="entry name" value="ANILLIN/RHOTEKIN RTKN"/>
    <property type="match status" value="1"/>
</dbReference>
<feature type="coiled-coil region" evidence="1">
    <location>
        <begin position="48"/>
        <end position="75"/>
    </location>
</feature>
<reference evidence="3 4" key="1">
    <citation type="journal article" date="2008" name="Nature">
        <title>The genome of the model beetle and pest Tribolium castaneum.</title>
        <authorList>
            <consortium name="Tribolium Genome Sequencing Consortium"/>
            <person name="Richards S."/>
            <person name="Gibbs R.A."/>
            <person name="Weinstock G.M."/>
            <person name="Brown S.J."/>
            <person name="Denell R."/>
            <person name="Beeman R.W."/>
            <person name="Gibbs R."/>
            <person name="Beeman R.W."/>
            <person name="Brown S.J."/>
            <person name="Bucher G."/>
            <person name="Friedrich M."/>
            <person name="Grimmelikhuijzen C.J."/>
            <person name="Klingler M."/>
            <person name="Lorenzen M."/>
            <person name="Richards S."/>
            <person name="Roth S."/>
            <person name="Schroder R."/>
            <person name="Tautz D."/>
            <person name="Zdobnov E.M."/>
            <person name="Muzny D."/>
            <person name="Gibbs R.A."/>
            <person name="Weinstock G.M."/>
            <person name="Attaway T."/>
            <person name="Bell S."/>
            <person name="Buhay C.J."/>
            <person name="Chandrabose M.N."/>
            <person name="Chavez D."/>
            <person name="Clerk-Blankenburg K.P."/>
            <person name="Cree A."/>
            <person name="Dao M."/>
            <person name="Davis C."/>
            <person name="Chacko J."/>
            <person name="Dinh H."/>
            <person name="Dugan-Rocha S."/>
            <person name="Fowler G."/>
            <person name="Garner T.T."/>
            <person name="Garnes J."/>
            <person name="Gnirke A."/>
            <person name="Hawes A."/>
            <person name="Hernandez J."/>
            <person name="Hines S."/>
            <person name="Holder M."/>
            <person name="Hume J."/>
            <person name="Jhangiani S.N."/>
            <person name="Joshi V."/>
            <person name="Khan Z.M."/>
            <person name="Jackson L."/>
            <person name="Kovar C."/>
            <person name="Kowis A."/>
            <person name="Lee S."/>
            <person name="Lewis L.R."/>
            <person name="Margolis J."/>
            <person name="Morgan M."/>
            <person name="Nazareth L.V."/>
            <person name="Nguyen N."/>
            <person name="Okwuonu G."/>
            <person name="Parker D."/>
            <person name="Richards S."/>
            <person name="Ruiz S.J."/>
            <person name="Santibanez J."/>
            <person name="Savard J."/>
            <person name="Scherer S.E."/>
            <person name="Schneider B."/>
            <person name="Sodergren E."/>
            <person name="Tautz D."/>
            <person name="Vattahil S."/>
            <person name="Villasana D."/>
            <person name="White C.S."/>
            <person name="Wright R."/>
            <person name="Park Y."/>
            <person name="Beeman R.W."/>
            <person name="Lord J."/>
            <person name="Oppert B."/>
            <person name="Lorenzen M."/>
            <person name="Brown S."/>
            <person name="Wang L."/>
            <person name="Savard J."/>
            <person name="Tautz D."/>
            <person name="Richards S."/>
            <person name="Weinstock G."/>
            <person name="Gibbs R.A."/>
            <person name="Liu Y."/>
            <person name="Worley K."/>
            <person name="Weinstock G."/>
            <person name="Elsik C.G."/>
            <person name="Reese J.T."/>
            <person name="Elhaik E."/>
            <person name="Landan G."/>
            <person name="Graur D."/>
            <person name="Arensburger P."/>
            <person name="Atkinson P."/>
            <person name="Beeman R.W."/>
            <person name="Beidler J."/>
            <person name="Brown S.J."/>
            <person name="Demuth J.P."/>
            <person name="Drury D.W."/>
            <person name="Du Y.Z."/>
            <person name="Fujiwara H."/>
            <person name="Lorenzen M."/>
            <person name="Maselli V."/>
            <person name="Osanai M."/>
            <person name="Park Y."/>
            <person name="Robertson H.M."/>
            <person name="Tu Z."/>
            <person name="Wang J.J."/>
            <person name="Wang S."/>
            <person name="Richards S."/>
            <person name="Song H."/>
            <person name="Zhang L."/>
            <person name="Sodergren E."/>
            <person name="Werner D."/>
            <person name="Stanke M."/>
            <person name="Morgenstern B."/>
            <person name="Solovyev V."/>
            <person name="Kosarev P."/>
            <person name="Brown G."/>
            <person name="Chen H.C."/>
            <person name="Ermolaeva O."/>
            <person name="Hlavina W."/>
            <person name="Kapustin Y."/>
            <person name="Kiryutin B."/>
            <person name="Kitts P."/>
            <person name="Maglott D."/>
            <person name="Pruitt K."/>
            <person name="Sapojnikov V."/>
            <person name="Souvorov A."/>
            <person name="Mackey A.J."/>
            <person name="Waterhouse R.M."/>
            <person name="Wyder S."/>
            <person name="Zdobnov E.M."/>
            <person name="Zdobnov E.M."/>
            <person name="Wyder S."/>
            <person name="Kriventseva E.V."/>
            <person name="Kadowaki T."/>
            <person name="Bork P."/>
            <person name="Aranda M."/>
            <person name="Bao R."/>
            <person name="Beermann A."/>
            <person name="Berns N."/>
            <person name="Bolognesi R."/>
            <person name="Bonneton F."/>
            <person name="Bopp D."/>
            <person name="Brown S.J."/>
            <person name="Bucher G."/>
            <person name="Butts T."/>
            <person name="Chaumot A."/>
            <person name="Denell R.E."/>
            <person name="Ferrier D.E."/>
            <person name="Friedrich M."/>
            <person name="Gordon C.M."/>
            <person name="Jindra M."/>
            <person name="Klingler M."/>
            <person name="Lan Q."/>
            <person name="Lattorff H.M."/>
            <person name="Laudet V."/>
            <person name="von Levetsow C."/>
            <person name="Liu Z."/>
            <person name="Lutz R."/>
            <person name="Lynch J.A."/>
            <person name="da Fonseca R.N."/>
            <person name="Posnien N."/>
            <person name="Reuter R."/>
            <person name="Roth S."/>
            <person name="Savard J."/>
            <person name="Schinko J.B."/>
            <person name="Schmitt C."/>
            <person name="Schoppmeier M."/>
            <person name="Schroder R."/>
            <person name="Shippy T.D."/>
            <person name="Simonnet F."/>
            <person name="Marques-Souza H."/>
            <person name="Tautz D."/>
            <person name="Tomoyasu Y."/>
            <person name="Trauner J."/>
            <person name="Van der Zee M."/>
            <person name="Vervoort M."/>
            <person name="Wittkopp N."/>
            <person name="Wimmer E.A."/>
            <person name="Yang X."/>
            <person name="Jones A.K."/>
            <person name="Sattelle D.B."/>
            <person name="Ebert P.R."/>
            <person name="Nelson D."/>
            <person name="Scott J.G."/>
            <person name="Beeman R.W."/>
            <person name="Muthukrishnan S."/>
            <person name="Kramer K.J."/>
            <person name="Arakane Y."/>
            <person name="Beeman R.W."/>
            <person name="Zhu Q."/>
            <person name="Hogenkamp D."/>
            <person name="Dixit R."/>
            <person name="Oppert B."/>
            <person name="Jiang H."/>
            <person name="Zou Z."/>
            <person name="Marshall J."/>
            <person name="Elpidina E."/>
            <person name="Vinokurov K."/>
            <person name="Oppert C."/>
            <person name="Zou Z."/>
            <person name="Evans J."/>
            <person name="Lu Z."/>
            <person name="Zhao P."/>
            <person name="Sumathipala N."/>
            <person name="Altincicek B."/>
            <person name="Vilcinskas A."/>
            <person name="Williams M."/>
            <person name="Hultmark D."/>
            <person name="Hetru C."/>
            <person name="Jiang H."/>
            <person name="Grimmelikhuijzen C.J."/>
            <person name="Hauser F."/>
            <person name="Cazzamali G."/>
            <person name="Williamson M."/>
            <person name="Park Y."/>
            <person name="Li B."/>
            <person name="Tanaka Y."/>
            <person name="Predel R."/>
            <person name="Neupert S."/>
            <person name="Schachtner J."/>
            <person name="Verleyen P."/>
            <person name="Raible F."/>
            <person name="Bork P."/>
            <person name="Friedrich M."/>
            <person name="Walden K.K."/>
            <person name="Robertson H.M."/>
            <person name="Angeli S."/>
            <person name="Foret S."/>
            <person name="Bucher G."/>
            <person name="Schuetz S."/>
            <person name="Maleszka R."/>
            <person name="Wimmer E.A."/>
            <person name="Beeman R.W."/>
            <person name="Lorenzen M."/>
            <person name="Tomoyasu Y."/>
            <person name="Miller S.C."/>
            <person name="Grossmann D."/>
            <person name="Bucher G."/>
        </authorList>
    </citation>
    <scope>NUCLEOTIDE SEQUENCE [LARGE SCALE GENOMIC DNA]</scope>
    <source>
        <strain evidence="3 4">Georgia GA2</strain>
    </source>
</reference>
<sequence length="384" mass="44925">MLTPSSSSNRDVSTISTETWSSWYFTDNGIGTSIDNDTSTEYSNPENFEKQICDLQALRQKLLEEEKKKETFLKQVNAEGKFDQARLEAEKNILLATLKTSLLLAEFKHKYESQRERDYFNIGSVTISDIKLHCDKTQYLKKFKHYFLCALTTGSKLFLSQIVQADSKDVINFNINHTFLNLPVDFEIGVRIYILRHRKKTITDKLLGWFKRGVPEENSYRRNSLFKLWKEASIKISNVNETNEIILDLFDSKLCKLVYDVTAKVDTSSFLYSGWLDVSQNGLFWNQRWCVLQGTLLKCFNYPVDHSFNNPLTTIDLKYCVTIRDPFMYEASRNRVLVLEMNDDSHPFAYYLSTYSVHEFNQWKCLEKLVATLQLWAKYNCKII</sequence>
<feature type="domain" description="PH" evidence="2">
    <location>
        <begin position="269"/>
        <end position="372"/>
    </location>
</feature>
<protein>
    <submittedName>
        <fullName evidence="3">Actin-binding protein anillin-like Protein</fullName>
    </submittedName>
</protein>
<dbReference type="PROSITE" id="PS50003">
    <property type="entry name" value="PH_DOMAIN"/>
    <property type="match status" value="1"/>
</dbReference>
<dbReference type="InParanoid" id="A0A139WMH2"/>
<dbReference type="OrthoDB" id="6721722at2759"/>
<dbReference type="AlphaFoldDB" id="A0A139WMH2"/>
<dbReference type="InterPro" id="IPR051364">
    <property type="entry name" value="Cytokinesis/Rho-signaling"/>
</dbReference>
<evidence type="ECO:0000313" key="3">
    <source>
        <dbReference type="EMBL" id="KYB29122.1"/>
    </source>
</evidence>
<dbReference type="InterPro" id="IPR001849">
    <property type="entry name" value="PH_domain"/>
</dbReference>
<evidence type="ECO:0000256" key="1">
    <source>
        <dbReference type="SAM" id="Coils"/>
    </source>
</evidence>
<dbReference type="FunFam" id="2.30.29.30:FF:000564">
    <property type="entry name" value="Actin-binding protein anillin-like Protein"/>
    <property type="match status" value="1"/>
</dbReference>
<dbReference type="SUPFAM" id="SSF50729">
    <property type="entry name" value="PH domain-like"/>
    <property type="match status" value="1"/>
</dbReference>
<evidence type="ECO:0000313" key="4">
    <source>
        <dbReference type="Proteomes" id="UP000007266"/>
    </source>
</evidence>
<name>A0A139WMH2_TRICA</name>
<reference evidence="3 4" key="2">
    <citation type="journal article" date="2010" name="Nucleic Acids Res.">
        <title>BeetleBase in 2010: revisions to provide comprehensive genomic information for Tribolium castaneum.</title>
        <authorList>
            <person name="Kim H.S."/>
            <person name="Murphy T."/>
            <person name="Xia J."/>
            <person name="Caragea D."/>
            <person name="Park Y."/>
            <person name="Beeman R.W."/>
            <person name="Lorenzen M.D."/>
            <person name="Butcher S."/>
            <person name="Manak J.R."/>
            <person name="Brown S.J."/>
        </authorList>
    </citation>
    <scope>GENOME REANNOTATION</scope>
    <source>
        <strain evidence="3 4">Georgia GA2</strain>
    </source>
</reference>
<dbReference type="Gene3D" id="2.30.29.30">
    <property type="entry name" value="Pleckstrin-homology domain (PH domain)/Phosphotyrosine-binding domain (PTB)"/>
    <property type="match status" value="1"/>
</dbReference>
<dbReference type="PANTHER" id="PTHR21538:SF23">
    <property type="entry name" value="ANILLIN"/>
    <property type="match status" value="1"/>
</dbReference>
<gene>
    <name evidence="3" type="primary">AUGUSTUS-3.0.2_32086</name>
    <name evidence="3" type="ORF">TcasGA2_TC032086</name>
</gene>
<dbReference type="GO" id="GO:0000281">
    <property type="term" value="P:mitotic cytokinesis"/>
    <property type="evidence" value="ECO:0000318"/>
    <property type="project" value="GO_Central"/>
</dbReference>
<dbReference type="SMART" id="SM00233">
    <property type="entry name" value="PH"/>
    <property type="match status" value="1"/>
</dbReference>
<dbReference type="GO" id="GO:0031106">
    <property type="term" value="P:septin ring organization"/>
    <property type="evidence" value="ECO:0000318"/>
    <property type="project" value="GO_Central"/>
</dbReference>
<dbReference type="STRING" id="7070.A0A139WMH2"/>
<dbReference type="EMBL" id="KQ971312">
    <property type="protein sequence ID" value="KYB29122.1"/>
    <property type="molecule type" value="Genomic_DNA"/>
</dbReference>
<dbReference type="InterPro" id="IPR011993">
    <property type="entry name" value="PH-like_dom_sf"/>
</dbReference>
<dbReference type="Pfam" id="PF08174">
    <property type="entry name" value="Anillin"/>
    <property type="match status" value="1"/>
</dbReference>
<keyword evidence="1" id="KW-0175">Coiled coil</keyword>
<organism evidence="3 4">
    <name type="scientific">Tribolium castaneum</name>
    <name type="common">Red flour beetle</name>
    <dbReference type="NCBI Taxonomy" id="7070"/>
    <lineage>
        <taxon>Eukaryota</taxon>
        <taxon>Metazoa</taxon>
        <taxon>Ecdysozoa</taxon>
        <taxon>Arthropoda</taxon>
        <taxon>Hexapoda</taxon>
        <taxon>Insecta</taxon>
        <taxon>Pterygota</taxon>
        <taxon>Neoptera</taxon>
        <taxon>Endopterygota</taxon>
        <taxon>Coleoptera</taxon>
        <taxon>Polyphaga</taxon>
        <taxon>Cucujiformia</taxon>
        <taxon>Tenebrionidae</taxon>
        <taxon>Tenebrionidae incertae sedis</taxon>
        <taxon>Tribolium</taxon>
    </lineage>
</organism>
<proteinExistence type="predicted"/>
<dbReference type="GO" id="GO:0005826">
    <property type="term" value="C:actomyosin contractile ring"/>
    <property type="evidence" value="ECO:0000318"/>
    <property type="project" value="GO_Central"/>
</dbReference>
<dbReference type="Proteomes" id="UP000007266">
    <property type="component" value="Linkage group 2"/>
</dbReference>